<dbReference type="OrthoDB" id="5314997at2759"/>
<dbReference type="RefSeq" id="XP_033522828.1">
    <property type="nucleotide sequence ID" value="XM_033665051.1"/>
</dbReference>
<keyword evidence="2" id="KW-1185">Reference proteome</keyword>
<evidence type="ECO:0000313" key="2">
    <source>
        <dbReference type="Proteomes" id="UP000799771"/>
    </source>
</evidence>
<evidence type="ECO:0000313" key="1">
    <source>
        <dbReference type="EMBL" id="KAF2128439.1"/>
    </source>
</evidence>
<dbReference type="EMBL" id="ML977508">
    <property type="protein sequence ID" value="KAF2128439.1"/>
    <property type="molecule type" value="Genomic_DNA"/>
</dbReference>
<reference evidence="1" key="1">
    <citation type="journal article" date="2020" name="Stud. Mycol.">
        <title>101 Dothideomycetes genomes: a test case for predicting lifestyles and emergence of pathogens.</title>
        <authorList>
            <person name="Haridas S."/>
            <person name="Albert R."/>
            <person name="Binder M."/>
            <person name="Bloem J."/>
            <person name="Labutti K."/>
            <person name="Salamov A."/>
            <person name="Andreopoulos B."/>
            <person name="Baker S."/>
            <person name="Barry K."/>
            <person name="Bills G."/>
            <person name="Bluhm B."/>
            <person name="Cannon C."/>
            <person name="Castanera R."/>
            <person name="Culley D."/>
            <person name="Daum C."/>
            <person name="Ezra D."/>
            <person name="Gonzalez J."/>
            <person name="Henrissat B."/>
            <person name="Kuo A."/>
            <person name="Liang C."/>
            <person name="Lipzen A."/>
            <person name="Lutzoni F."/>
            <person name="Magnuson J."/>
            <person name="Mondo S."/>
            <person name="Nolan M."/>
            <person name="Ohm R."/>
            <person name="Pangilinan J."/>
            <person name="Park H.-J."/>
            <person name="Ramirez L."/>
            <person name="Alfaro M."/>
            <person name="Sun H."/>
            <person name="Tritt A."/>
            <person name="Yoshinaga Y."/>
            <person name="Zwiers L.-H."/>
            <person name="Turgeon B."/>
            <person name="Goodwin S."/>
            <person name="Spatafora J."/>
            <person name="Crous P."/>
            <person name="Grigoriev I."/>
        </authorList>
    </citation>
    <scope>NUCLEOTIDE SEQUENCE</scope>
    <source>
        <strain evidence="1">CBS 119687</strain>
    </source>
</reference>
<sequence>MSTPDPSSATAAIFKVVSEGIARNTPAKPFRFLDLPPELRCMVYDCIHITTTKHVLTKTDAELPPNIWPKSEGRASLPITLIRKSIPAAILATCRLINQEATPLLAPRLEELQREPLRFFVDFAAATALTHMDSPLRACF</sequence>
<dbReference type="GeneID" id="54405483"/>
<evidence type="ECO:0008006" key="3">
    <source>
        <dbReference type="Google" id="ProtNLM"/>
    </source>
</evidence>
<protein>
    <recommendedName>
        <fullName evidence="3">F-box domain-containing protein</fullName>
    </recommendedName>
</protein>
<dbReference type="Proteomes" id="UP000799771">
    <property type="component" value="Unassembled WGS sequence"/>
</dbReference>
<accession>A0A6A6A9F8</accession>
<feature type="non-terminal residue" evidence="1">
    <location>
        <position position="140"/>
    </location>
</feature>
<gene>
    <name evidence="1" type="ORF">P153DRAFT_318255</name>
</gene>
<dbReference type="AlphaFoldDB" id="A0A6A6A9F8"/>
<name>A0A6A6A9F8_9PLEO</name>
<organism evidence="1 2">
    <name type="scientific">Dothidotthia symphoricarpi CBS 119687</name>
    <dbReference type="NCBI Taxonomy" id="1392245"/>
    <lineage>
        <taxon>Eukaryota</taxon>
        <taxon>Fungi</taxon>
        <taxon>Dikarya</taxon>
        <taxon>Ascomycota</taxon>
        <taxon>Pezizomycotina</taxon>
        <taxon>Dothideomycetes</taxon>
        <taxon>Pleosporomycetidae</taxon>
        <taxon>Pleosporales</taxon>
        <taxon>Dothidotthiaceae</taxon>
        <taxon>Dothidotthia</taxon>
    </lineage>
</organism>
<proteinExistence type="predicted"/>